<organism evidence="8 9">
    <name type="scientific">Ignelater luminosus</name>
    <name type="common">Cucubano</name>
    <name type="synonym">Pyrophorus luminosus</name>
    <dbReference type="NCBI Taxonomy" id="2038154"/>
    <lineage>
        <taxon>Eukaryota</taxon>
        <taxon>Metazoa</taxon>
        <taxon>Ecdysozoa</taxon>
        <taxon>Arthropoda</taxon>
        <taxon>Hexapoda</taxon>
        <taxon>Insecta</taxon>
        <taxon>Pterygota</taxon>
        <taxon>Neoptera</taxon>
        <taxon>Endopterygota</taxon>
        <taxon>Coleoptera</taxon>
        <taxon>Polyphaga</taxon>
        <taxon>Elateriformia</taxon>
        <taxon>Elateroidea</taxon>
        <taxon>Elateridae</taxon>
        <taxon>Agrypninae</taxon>
        <taxon>Pyrophorini</taxon>
        <taxon>Ignelater</taxon>
    </lineage>
</organism>
<keyword evidence="5" id="KW-0804">Transcription</keyword>
<accession>A0A8K0D3Z8</accession>
<reference evidence="8" key="1">
    <citation type="submission" date="2019-08" db="EMBL/GenBank/DDBJ databases">
        <title>The genome of the North American firefly Photinus pyralis.</title>
        <authorList>
            <consortium name="Photinus pyralis genome working group"/>
            <person name="Fallon T.R."/>
            <person name="Sander Lower S.E."/>
            <person name="Weng J.-K."/>
        </authorList>
    </citation>
    <scope>NUCLEOTIDE SEQUENCE</scope>
    <source>
        <strain evidence="8">TRF0915ILg1</strain>
        <tissue evidence="8">Whole body</tissue>
    </source>
</reference>
<dbReference type="Proteomes" id="UP000801492">
    <property type="component" value="Unassembled WGS sequence"/>
</dbReference>
<evidence type="ECO:0000256" key="2">
    <source>
        <dbReference type="ARBA" id="ARBA00005713"/>
    </source>
</evidence>
<gene>
    <name evidence="8" type="ORF">ILUMI_07148</name>
</gene>
<evidence type="ECO:0000256" key="6">
    <source>
        <dbReference type="ARBA" id="ARBA00023242"/>
    </source>
</evidence>
<evidence type="ECO:0000259" key="7">
    <source>
        <dbReference type="Pfam" id="PF10491"/>
    </source>
</evidence>
<sequence>MMDNLNDSQNYSSMSDKIAVATDSPGDFSEAYDDGNDNSSSSCGSAYAKNIDFVTVTMEDEIAAQVATADVVEVTTSTATASVKKRKQPHCYEINAANRRRIGCRLLEKLRQTIDEFAIRVGQQAIVLVAPAGDSHNNYRVFGTSPLEDIISNLRPSILQNLEDSLVNQTPLFIQEDPSLFVLPPLTVNGIHTSVYKMKQAQLRAFIPLMLKYSTGRGKPRWGVECMRPPWWPKELPWANVRIDPRTEDEKQKVSWTSVLRQIVINCYKYHGREDLLIEMIEEGRNDTATTTTNANITTPDRHIVLHPITNLDGTVSIIQVDPDNLIANSALEEALNSNGQIILTGEDSYESNVITVQHLHSNNDIAEYLVVPNVEAKPWVEPNNTGDREALMVTPGRLTNHFNVMQSSTTKTRQILSLKQTTTLATKKLQISD</sequence>
<name>A0A8K0D3Z8_IGNLU</name>
<comment type="subcellular location">
    <subcellularLocation>
        <location evidence="1">Nucleus</location>
    </subcellularLocation>
</comment>
<dbReference type="GO" id="GO:0003677">
    <property type="term" value="F:DNA binding"/>
    <property type="evidence" value="ECO:0007669"/>
    <property type="project" value="UniProtKB-KW"/>
</dbReference>
<evidence type="ECO:0000256" key="4">
    <source>
        <dbReference type="ARBA" id="ARBA00023125"/>
    </source>
</evidence>
<evidence type="ECO:0000256" key="3">
    <source>
        <dbReference type="ARBA" id="ARBA00023015"/>
    </source>
</evidence>
<comment type="caution">
    <text evidence="8">The sequence shown here is derived from an EMBL/GenBank/DDBJ whole genome shotgun (WGS) entry which is preliminary data.</text>
</comment>
<dbReference type="InterPro" id="IPR019525">
    <property type="entry name" value="Nrf1_NLS/DNA-bd_dimer"/>
</dbReference>
<dbReference type="AlphaFoldDB" id="A0A8K0D3Z8"/>
<dbReference type="GO" id="GO:0003700">
    <property type="term" value="F:DNA-binding transcription factor activity"/>
    <property type="evidence" value="ECO:0007669"/>
    <property type="project" value="InterPro"/>
</dbReference>
<evidence type="ECO:0000313" key="8">
    <source>
        <dbReference type="EMBL" id="KAF2899030.1"/>
    </source>
</evidence>
<keyword evidence="4" id="KW-0238">DNA-binding</keyword>
<comment type="similarity">
    <text evidence="2">Belongs to the NRF1/Ewg family.</text>
</comment>
<dbReference type="Pfam" id="PF10491">
    <property type="entry name" value="Nrf1_DNA-bind"/>
    <property type="match status" value="1"/>
</dbReference>
<keyword evidence="6" id="KW-0539">Nucleus</keyword>
<keyword evidence="3" id="KW-0805">Transcription regulation</keyword>
<evidence type="ECO:0000313" key="9">
    <source>
        <dbReference type="Proteomes" id="UP000801492"/>
    </source>
</evidence>
<dbReference type="OrthoDB" id="10031051at2759"/>
<keyword evidence="9" id="KW-1185">Reference proteome</keyword>
<dbReference type="EMBL" id="VTPC01003107">
    <property type="protein sequence ID" value="KAF2899030.1"/>
    <property type="molecule type" value="Genomic_DNA"/>
</dbReference>
<dbReference type="PANTHER" id="PTHR20338">
    <property type="entry name" value="NUCLEAR RESPIRATORY FACTOR 1"/>
    <property type="match status" value="1"/>
</dbReference>
<dbReference type="InterPro" id="IPR039142">
    <property type="entry name" value="NRF1/Ewg"/>
</dbReference>
<proteinExistence type="inferred from homology"/>
<feature type="domain" description="Nuclear respiratory factor 1 NLS/DNA-binding dimerisation" evidence="7">
    <location>
        <begin position="72"/>
        <end position="280"/>
    </location>
</feature>
<evidence type="ECO:0000256" key="5">
    <source>
        <dbReference type="ARBA" id="ARBA00023163"/>
    </source>
</evidence>
<dbReference type="GO" id="GO:0005634">
    <property type="term" value="C:nucleus"/>
    <property type="evidence" value="ECO:0007669"/>
    <property type="project" value="UniProtKB-SubCell"/>
</dbReference>
<protein>
    <recommendedName>
        <fullName evidence="7">Nuclear respiratory factor 1 NLS/DNA-binding dimerisation domain-containing protein</fullName>
    </recommendedName>
</protein>
<evidence type="ECO:0000256" key="1">
    <source>
        <dbReference type="ARBA" id="ARBA00004123"/>
    </source>
</evidence>
<dbReference type="GO" id="GO:0006357">
    <property type="term" value="P:regulation of transcription by RNA polymerase II"/>
    <property type="evidence" value="ECO:0007669"/>
    <property type="project" value="InterPro"/>
</dbReference>